<dbReference type="Proteomes" id="UP000198531">
    <property type="component" value="Unassembled WGS sequence"/>
</dbReference>
<dbReference type="STRING" id="553469.SAMN04487947_2850"/>
<evidence type="ECO:0000259" key="1">
    <source>
        <dbReference type="Pfam" id="PF01037"/>
    </source>
</evidence>
<dbReference type="AlphaFoldDB" id="A0A1I6I4J9"/>
<dbReference type="Pfam" id="PF01037">
    <property type="entry name" value="AsnC_trans_reg"/>
    <property type="match status" value="1"/>
</dbReference>
<feature type="domain" description="Transcription regulator AsnC/Lrp ligand binding" evidence="1">
    <location>
        <begin position="15"/>
        <end position="85"/>
    </location>
</feature>
<dbReference type="SUPFAM" id="SSF54909">
    <property type="entry name" value="Dimeric alpha+beta barrel"/>
    <property type="match status" value="1"/>
</dbReference>
<reference evidence="3" key="1">
    <citation type="submission" date="2016-10" db="EMBL/GenBank/DDBJ databases">
        <authorList>
            <person name="Varghese N."/>
            <person name="Submissions S."/>
        </authorList>
    </citation>
    <scope>NUCLEOTIDE SEQUENCE [LARGE SCALE GENOMIC DNA]</scope>
    <source>
        <strain evidence="3">CGMCC 1.7736</strain>
    </source>
</reference>
<evidence type="ECO:0000313" key="3">
    <source>
        <dbReference type="Proteomes" id="UP000198531"/>
    </source>
</evidence>
<organism evidence="2 3">
    <name type="scientific">Halogeometricum rufum</name>
    <dbReference type="NCBI Taxonomy" id="553469"/>
    <lineage>
        <taxon>Archaea</taxon>
        <taxon>Methanobacteriati</taxon>
        <taxon>Methanobacteriota</taxon>
        <taxon>Stenosarchaea group</taxon>
        <taxon>Halobacteria</taxon>
        <taxon>Halobacteriales</taxon>
        <taxon>Haloferacaceae</taxon>
        <taxon>Halogeometricum</taxon>
    </lineage>
</organism>
<protein>
    <submittedName>
        <fullName evidence="2">AsnC family protein</fullName>
    </submittedName>
</protein>
<gene>
    <name evidence="2" type="ORF">SAMN04487947_2850</name>
</gene>
<accession>A0A1I6I4J9</accession>
<dbReference type="InterPro" id="IPR019887">
    <property type="entry name" value="Tscrpt_reg_AsnC/Lrp_C"/>
</dbReference>
<evidence type="ECO:0000313" key="2">
    <source>
        <dbReference type="EMBL" id="SFR61589.1"/>
    </source>
</evidence>
<dbReference type="EMBL" id="FOYT01000002">
    <property type="protein sequence ID" value="SFR61589.1"/>
    <property type="molecule type" value="Genomic_DNA"/>
</dbReference>
<keyword evidence="3" id="KW-1185">Reference proteome</keyword>
<dbReference type="InterPro" id="IPR011008">
    <property type="entry name" value="Dimeric_a/b-barrel"/>
</dbReference>
<name>A0A1I6I4J9_9EURY</name>
<dbReference type="Gene3D" id="3.30.70.920">
    <property type="match status" value="1"/>
</dbReference>
<sequence length="86" mass="9358">MSRGVHLCSMVHAFIMVKTGAGESERLLAPIRELETVTEAHIVAGAYDIIAEVDTDEVYEVLQTASSKVQGLQGVTDTKTYITMDD</sequence>
<proteinExistence type="predicted"/>